<comment type="caution">
    <text evidence="4">The sequence shown here is derived from an EMBL/GenBank/DDBJ whole genome shotgun (WGS) entry which is preliminary data.</text>
</comment>
<dbReference type="InterPro" id="IPR002052">
    <property type="entry name" value="DNA_methylase_N6_adenine_CS"/>
</dbReference>
<dbReference type="PANTHER" id="PTHR43542">
    <property type="entry name" value="METHYLTRANSFERASE"/>
    <property type="match status" value="1"/>
</dbReference>
<dbReference type="Gene3D" id="3.40.50.150">
    <property type="entry name" value="Vaccinia Virus protein VP39"/>
    <property type="match status" value="1"/>
</dbReference>
<dbReference type="PROSITE" id="PS00092">
    <property type="entry name" value="N6_MTASE"/>
    <property type="match status" value="1"/>
</dbReference>
<evidence type="ECO:0000256" key="2">
    <source>
        <dbReference type="ARBA" id="ARBA00022679"/>
    </source>
</evidence>
<dbReference type="AlphaFoldDB" id="A0A9D1JUB2"/>
<keyword evidence="2 4" id="KW-0808">Transferase</keyword>
<dbReference type="SUPFAM" id="SSF53335">
    <property type="entry name" value="S-adenosyl-L-methionine-dependent methyltransferases"/>
    <property type="match status" value="1"/>
</dbReference>
<gene>
    <name evidence="4" type="primary">rsmD</name>
    <name evidence="4" type="ORF">IAA83_06815</name>
</gene>
<evidence type="ECO:0000313" key="5">
    <source>
        <dbReference type="Proteomes" id="UP000886741"/>
    </source>
</evidence>
<dbReference type="EMBL" id="DVJJ01000104">
    <property type="protein sequence ID" value="HIS65064.1"/>
    <property type="molecule type" value="Genomic_DNA"/>
</dbReference>
<accession>A0A9D1JUB2</accession>
<reference evidence="4" key="2">
    <citation type="journal article" date="2021" name="PeerJ">
        <title>Extensive microbial diversity within the chicken gut microbiome revealed by metagenomics and culture.</title>
        <authorList>
            <person name="Gilroy R."/>
            <person name="Ravi A."/>
            <person name="Getino M."/>
            <person name="Pursley I."/>
            <person name="Horton D.L."/>
            <person name="Alikhan N.F."/>
            <person name="Baker D."/>
            <person name="Gharbi K."/>
            <person name="Hall N."/>
            <person name="Watson M."/>
            <person name="Adriaenssens E.M."/>
            <person name="Foster-Nyarko E."/>
            <person name="Jarju S."/>
            <person name="Secka A."/>
            <person name="Antonio M."/>
            <person name="Oren A."/>
            <person name="Chaudhuri R.R."/>
            <person name="La Ragione R."/>
            <person name="Hildebrand F."/>
            <person name="Pallen M.J."/>
        </authorList>
    </citation>
    <scope>NUCLEOTIDE SEQUENCE</scope>
    <source>
        <strain evidence="4">ChiBcec16-1751</strain>
    </source>
</reference>
<dbReference type="GO" id="GO:0052913">
    <property type="term" value="F:16S rRNA (guanine(966)-N(2))-methyltransferase activity"/>
    <property type="evidence" value="ECO:0007669"/>
    <property type="project" value="UniProtKB-EC"/>
</dbReference>
<dbReference type="CDD" id="cd02440">
    <property type="entry name" value="AdoMet_MTases"/>
    <property type="match status" value="1"/>
</dbReference>
<reference evidence="4" key="1">
    <citation type="submission" date="2020-10" db="EMBL/GenBank/DDBJ databases">
        <authorList>
            <person name="Gilroy R."/>
        </authorList>
    </citation>
    <scope>NUCLEOTIDE SEQUENCE</scope>
    <source>
        <strain evidence="4">ChiBcec16-1751</strain>
    </source>
</reference>
<dbReference type="PANTHER" id="PTHR43542:SF1">
    <property type="entry name" value="METHYLTRANSFERASE"/>
    <property type="match status" value="1"/>
</dbReference>
<evidence type="ECO:0000313" key="4">
    <source>
        <dbReference type="EMBL" id="HIS65064.1"/>
    </source>
</evidence>
<dbReference type="GO" id="GO:0003676">
    <property type="term" value="F:nucleic acid binding"/>
    <property type="evidence" value="ECO:0007669"/>
    <property type="project" value="InterPro"/>
</dbReference>
<feature type="region of interest" description="Disordered" evidence="3">
    <location>
        <begin position="1"/>
        <end position="21"/>
    </location>
</feature>
<evidence type="ECO:0000256" key="3">
    <source>
        <dbReference type="SAM" id="MobiDB-lite"/>
    </source>
</evidence>
<dbReference type="Proteomes" id="UP000886741">
    <property type="component" value="Unassembled WGS sequence"/>
</dbReference>
<sequence length="186" mass="20848">MRVITGSARGVRLKTPDGMQTRPTADRVKEAVFSIIQFEIEGRKVLDLFAGTGQLGIEALSRGAEHAVFVDARREAVALVRENLKRTRLSDRAETVQGDYLDYLSRCRQTFDVILLDPPYAEVFLETALQKISEIDILSDGGIIICERPAEKPHPGQFPGLSAGKDYRYGKTLVTLYRKDSHREEP</sequence>
<evidence type="ECO:0000256" key="1">
    <source>
        <dbReference type="ARBA" id="ARBA00022603"/>
    </source>
</evidence>
<dbReference type="PIRSF" id="PIRSF004553">
    <property type="entry name" value="CHP00095"/>
    <property type="match status" value="1"/>
</dbReference>
<dbReference type="NCBIfam" id="TIGR00095">
    <property type="entry name" value="16S rRNA (guanine(966)-N(2))-methyltransferase RsmD"/>
    <property type="match status" value="1"/>
</dbReference>
<dbReference type="EC" id="2.1.1.171" evidence="4"/>
<dbReference type="InterPro" id="IPR004398">
    <property type="entry name" value="RNA_MeTrfase_RsmD"/>
</dbReference>
<name>A0A9D1JUB2_9FIRM</name>
<organism evidence="4 5">
    <name type="scientific">Candidatus Avoscillospira avistercoris</name>
    <dbReference type="NCBI Taxonomy" id="2840707"/>
    <lineage>
        <taxon>Bacteria</taxon>
        <taxon>Bacillati</taxon>
        <taxon>Bacillota</taxon>
        <taxon>Clostridia</taxon>
        <taxon>Eubacteriales</taxon>
        <taxon>Oscillospiraceae</taxon>
        <taxon>Oscillospiraceae incertae sedis</taxon>
        <taxon>Candidatus Avoscillospira</taxon>
    </lineage>
</organism>
<proteinExistence type="predicted"/>
<dbReference type="Pfam" id="PF03602">
    <property type="entry name" value="Cons_hypoth95"/>
    <property type="match status" value="1"/>
</dbReference>
<keyword evidence="1 4" id="KW-0489">Methyltransferase</keyword>
<dbReference type="InterPro" id="IPR029063">
    <property type="entry name" value="SAM-dependent_MTases_sf"/>
</dbReference>
<protein>
    <submittedName>
        <fullName evidence="4">16S rRNA (Guanine(966)-N(2))-methyltransferase RsmD</fullName>
        <ecNumber evidence="4">2.1.1.171</ecNumber>
    </submittedName>
</protein>